<dbReference type="InterPro" id="IPR023187">
    <property type="entry name" value="Tscrpt_reg_MarR-type_CS"/>
</dbReference>
<sequence>MTKPLTTRAKAKKTNTKRNAPPSQPDYSSPELRLTISIVRTGRIWRSLLDEHLRKIGQSASRMEAMATILSSPPSTTQIQIAKRIGIEGPTLTRTLDMLEADGLVERLADPSDRRNKHLRLTAEGINILDEIMTITSELRSRLLQDIPAGDIDKTSKLLELIQDRLESGLPPETA</sequence>
<proteinExistence type="predicted"/>
<evidence type="ECO:0000256" key="3">
    <source>
        <dbReference type="ARBA" id="ARBA00023163"/>
    </source>
</evidence>
<dbReference type="PROSITE" id="PS50995">
    <property type="entry name" value="HTH_MARR_2"/>
    <property type="match status" value="1"/>
</dbReference>
<feature type="region of interest" description="Disordered" evidence="4">
    <location>
        <begin position="1"/>
        <end position="29"/>
    </location>
</feature>
<evidence type="ECO:0000256" key="1">
    <source>
        <dbReference type="ARBA" id="ARBA00023015"/>
    </source>
</evidence>
<protein>
    <submittedName>
        <fullName evidence="6">MarR family winged helix-turn-helix transcriptional regulator</fullName>
    </submittedName>
</protein>
<dbReference type="InterPro" id="IPR036390">
    <property type="entry name" value="WH_DNA-bd_sf"/>
</dbReference>
<dbReference type="Gene3D" id="1.10.10.10">
    <property type="entry name" value="Winged helix-like DNA-binding domain superfamily/Winged helix DNA-binding domain"/>
    <property type="match status" value="1"/>
</dbReference>
<accession>A0ABW1KYA6</accession>
<name>A0ABW1KYA6_9PROT</name>
<dbReference type="SUPFAM" id="SSF46785">
    <property type="entry name" value="Winged helix' DNA-binding domain"/>
    <property type="match status" value="1"/>
</dbReference>
<reference evidence="6 7" key="1">
    <citation type="submission" date="2024-09" db="EMBL/GenBank/DDBJ databases">
        <authorList>
            <person name="Zhang Z.-H."/>
        </authorList>
    </citation>
    <scope>NUCLEOTIDE SEQUENCE [LARGE SCALE GENOMIC DNA]</scope>
    <source>
        <strain evidence="6 7">HHTR114</strain>
    </source>
</reference>
<dbReference type="Pfam" id="PF01047">
    <property type="entry name" value="MarR"/>
    <property type="match status" value="1"/>
</dbReference>
<dbReference type="PANTHER" id="PTHR33164">
    <property type="entry name" value="TRANSCRIPTIONAL REGULATOR, MARR FAMILY"/>
    <property type="match status" value="1"/>
</dbReference>
<dbReference type="EMBL" id="JBHPON010000001">
    <property type="protein sequence ID" value="MFC6035678.1"/>
    <property type="molecule type" value="Genomic_DNA"/>
</dbReference>
<keyword evidence="2" id="KW-0238">DNA-binding</keyword>
<dbReference type="InterPro" id="IPR039422">
    <property type="entry name" value="MarR/SlyA-like"/>
</dbReference>
<evidence type="ECO:0000259" key="5">
    <source>
        <dbReference type="PROSITE" id="PS50995"/>
    </source>
</evidence>
<dbReference type="RefSeq" id="WP_379878837.1">
    <property type="nucleotide sequence ID" value="NZ_JBHPON010000001.1"/>
</dbReference>
<evidence type="ECO:0000313" key="6">
    <source>
        <dbReference type="EMBL" id="MFC6035678.1"/>
    </source>
</evidence>
<evidence type="ECO:0000256" key="4">
    <source>
        <dbReference type="SAM" id="MobiDB-lite"/>
    </source>
</evidence>
<keyword evidence="7" id="KW-1185">Reference proteome</keyword>
<dbReference type="PROSITE" id="PS01117">
    <property type="entry name" value="HTH_MARR_1"/>
    <property type="match status" value="1"/>
</dbReference>
<dbReference type="Proteomes" id="UP001596116">
    <property type="component" value="Unassembled WGS sequence"/>
</dbReference>
<evidence type="ECO:0000313" key="7">
    <source>
        <dbReference type="Proteomes" id="UP001596116"/>
    </source>
</evidence>
<dbReference type="SMART" id="SM00347">
    <property type="entry name" value="HTH_MARR"/>
    <property type="match status" value="1"/>
</dbReference>
<dbReference type="InterPro" id="IPR000835">
    <property type="entry name" value="HTH_MarR-typ"/>
</dbReference>
<evidence type="ECO:0000256" key="2">
    <source>
        <dbReference type="ARBA" id="ARBA00023125"/>
    </source>
</evidence>
<dbReference type="PANTHER" id="PTHR33164:SF64">
    <property type="entry name" value="TRANSCRIPTIONAL REGULATOR SLYA"/>
    <property type="match status" value="1"/>
</dbReference>
<organism evidence="6 7">
    <name type="scientific">Hyphococcus aureus</name>
    <dbReference type="NCBI Taxonomy" id="2666033"/>
    <lineage>
        <taxon>Bacteria</taxon>
        <taxon>Pseudomonadati</taxon>
        <taxon>Pseudomonadota</taxon>
        <taxon>Alphaproteobacteria</taxon>
        <taxon>Parvularculales</taxon>
        <taxon>Parvularculaceae</taxon>
        <taxon>Hyphococcus</taxon>
    </lineage>
</organism>
<gene>
    <name evidence="6" type="ORF">ACFMB1_09000</name>
</gene>
<keyword evidence="3" id="KW-0804">Transcription</keyword>
<dbReference type="PRINTS" id="PR00598">
    <property type="entry name" value="HTHMARR"/>
</dbReference>
<keyword evidence="1" id="KW-0805">Transcription regulation</keyword>
<feature type="domain" description="HTH marR-type" evidence="5">
    <location>
        <begin position="31"/>
        <end position="164"/>
    </location>
</feature>
<comment type="caution">
    <text evidence="6">The sequence shown here is derived from an EMBL/GenBank/DDBJ whole genome shotgun (WGS) entry which is preliminary data.</text>
</comment>
<dbReference type="InterPro" id="IPR036388">
    <property type="entry name" value="WH-like_DNA-bd_sf"/>
</dbReference>